<gene>
    <name evidence="1" type="ORF">Ctob_007966</name>
</gene>
<dbReference type="Proteomes" id="UP000037460">
    <property type="component" value="Unassembled WGS sequence"/>
</dbReference>
<name>A0A0M0JSL3_9EUKA</name>
<evidence type="ECO:0000313" key="2">
    <source>
        <dbReference type="Proteomes" id="UP000037460"/>
    </source>
</evidence>
<reference evidence="2" key="1">
    <citation type="journal article" date="2015" name="PLoS Genet.">
        <title>Genome Sequence and Transcriptome Analyses of Chrysochromulina tobin: Metabolic Tools for Enhanced Algal Fitness in the Prominent Order Prymnesiales (Haptophyceae).</title>
        <authorList>
            <person name="Hovde B.T."/>
            <person name="Deodato C.R."/>
            <person name="Hunsperger H.M."/>
            <person name="Ryken S.A."/>
            <person name="Yost W."/>
            <person name="Jha R.K."/>
            <person name="Patterson J."/>
            <person name="Monnat R.J. Jr."/>
            <person name="Barlow S.B."/>
            <person name="Starkenburg S.R."/>
            <person name="Cattolico R.A."/>
        </authorList>
    </citation>
    <scope>NUCLEOTIDE SEQUENCE</scope>
    <source>
        <strain evidence="2">CCMP291</strain>
    </source>
</reference>
<comment type="caution">
    <text evidence="1">The sequence shown here is derived from an EMBL/GenBank/DDBJ whole genome shotgun (WGS) entry which is preliminary data.</text>
</comment>
<evidence type="ECO:0008006" key="3">
    <source>
        <dbReference type="Google" id="ProtNLM"/>
    </source>
</evidence>
<evidence type="ECO:0000313" key="1">
    <source>
        <dbReference type="EMBL" id="KOO29178.1"/>
    </source>
</evidence>
<dbReference type="OrthoDB" id="10496621at2759"/>
<protein>
    <recommendedName>
        <fullName evidence="3">Thioredoxin domain-containing protein</fullName>
    </recommendedName>
</protein>
<sequence length="94" mass="10521">MKMSAVQFAVADVDSVKAFASEFNVRKRMVPRLLIFNSRARQAEMVPLKDDLPAVEKLEEQVLGFLKENGKNDEHKYKKTTLAVGAPDAAKDEV</sequence>
<keyword evidence="2" id="KW-1185">Reference proteome</keyword>
<accession>A0A0M0JSL3</accession>
<organism evidence="1 2">
    <name type="scientific">Chrysochromulina tobinii</name>
    <dbReference type="NCBI Taxonomy" id="1460289"/>
    <lineage>
        <taxon>Eukaryota</taxon>
        <taxon>Haptista</taxon>
        <taxon>Haptophyta</taxon>
        <taxon>Prymnesiophyceae</taxon>
        <taxon>Prymnesiales</taxon>
        <taxon>Chrysochromulinaceae</taxon>
        <taxon>Chrysochromulina</taxon>
    </lineage>
</organism>
<proteinExistence type="predicted"/>
<dbReference type="AlphaFoldDB" id="A0A0M0JSL3"/>
<dbReference type="EMBL" id="JWZX01002452">
    <property type="protein sequence ID" value="KOO29178.1"/>
    <property type="molecule type" value="Genomic_DNA"/>
</dbReference>